<dbReference type="InterPro" id="IPR038536">
    <property type="entry name" value="Alkyl/aryl-sulf_dimr_sf"/>
</dbReference>
<name>A0AA86M8W6_9BURK</name>
<dbReference type="SUPFAM" id="SSF55718">
    <property type="entry name" value="SCP-like"/>
    <property type="match status" value="1"/>
</dbReference>
<dbReference type="GO" id="GO:0046872">
    <property type="term" value="F:metal ion binding"/>
    <property type="evidence" value="ECO:0007669"/>
    <property type="project" value="UniProtKB-KW"/>
</dbReference>
<sequence length="658" mass="72348">MESPRAWASLALIGLIGLISTACSKAPTALDTNSAASEFTQAFHAEVAQNTDLVDAANNADARKGLIAKPTGKVTNDAGEVIWDYDEFNFIEGKSPGTVNPSLWRQASLNNQIGLFKVADRIYQLRGFDLSNMTLIEGKTGWIVVDVLTSEETARAAMAFARKHLGDKPVTAIVFTHSHVDHFGGALGVLSAEQVQAQNIPVVAPVGFMEEATSENLLVGMAMARRSVYMYGKRLPRSPEGLVDNGLGKAVAYGKVGILPPTVVVTESKETHTLDGLEFMFHNVPGSEAPSEFVFYVPELKAFGSAELFGHTLHNIYTPRGAKVRDALKWATYMDEAIAYAGNAEVMFHQHNWPVWGSENVRNFMEKQRDTYRFIHDQTVRHMNAGLTSAEIAEKVVMPHSLHSFLSGRGYYGTLSHNVKAVYQFYMGWFDANPANLNPLPPVESAKRYVDLAGGMDSLLSKAEVAVKKGEYRWAAELLKHAVYADPDNSKAKTLLAQSFDQMGYMAESAPWRNFYLTGALELREGGYSEGFKRNMFLDMLKHTPTPRFLEGMAAALNSEKAENVDIQINLVFSDTNESYVLHIHNSVLHHKASKPDPNSAVTLTLSKPFFLNMMTGEAGAAELLFSDQTKIDGSTLKLGQFFGMLDKPTGNFNIVTP</sequence>
<keyword evidence="8" id="KW-1185">Reference proteome</keyword>
<dbReference type="InterPro" id="IPR044097">
    <property type="entry name" value="Bds1/SdsA1_MBL-fold"/>
</dbReference>
<dbReference type="InterPro" id="IPR029228">
    <property type="entry name" value="Alkyl_sulf_dimr"/>
</dbReference>
<dbReference type="Gene3D" id="1.25.40.880">
    <property type="entry name" value="Alkyl sulfatase, dimerisation domain"/>
    <property type="match status" value="1"/>
</dbReference>
<evidence type="ECO:0000313" key="7">
    <source>
        <dbReference type="EMBL" id="BET26789.1"/>
    </source>
</evidence>
<gene>
    <name evidence="7" type="ORF">RGQ30_22900</name>
</gene>
<dbReference type="EMBL" id="AP028947">
    <property type="protein sequence ID" value="BET26789.1"/>
    <property type="molecule type" value="Genomic_DNA"/>
</dbReference>
<evidence type="ECO:0000256" key="3">
    <source>
        <dbReference type="ARBA" id="ARBA00022833"/>
    </source>
</evidence>
<dbReference type="PANTHER" id="PTHR43223:SF1">
    <property type="entry name" value="ALKYL_ARYL-SULFATASE BDS1"/>
    <property type="match status" value="1"/>
</dbReference>
<dbReference type="Pfam" id="PF14863">
    <property type="entry name" value="Alkyl_sulf_dimr"/>
    <property type="match status" value="1"/>
</dbReference>
<dbReference type="GO" id="GO:0046983">
    <property type="term" value="F:protein dimerization activity"/>
    <property type="evidence" value="ECO:0007669"/>
    <property type="project" value="InterPro"/>
</dbReference>
<dbReference type="InterPro" id="IPR036866">
    <property type="entry name" value="RibonucZ/Hydroxyglut_hydro"/>
</dbReference>
<dbReference type="SUPFAM" id="SSF56281">
    <property type="entry name" value="Metallo-hydrolase/oxidoreductase"/>
    <property type="match status" value="1"/>
</dbReference>
<dbReference type="InterPro" id="IPR029229">
    <property type="entry name" value="Alkyl_sulf_C"/>
</dbReference>
<organism evidence="7 8">
    <name type="scientific">Limnobacter thiooxidans</name>
    <dbReference type="NCBI Taxonomy" id="131080"/>
    <lineage>
        <taxon>Bacteria</taxon>
        <taxon>Pseudomonadati</taxon>
        <taxon>Pseudomonadota</taxon>
        <taxon>Betaproteobacteria</taxon>
        <taxon>Burkholderiales</taxon>
        <taxon>Burkholderiaceae</taxon>
        <taxon>Limnobacter</taxon>
    </lineage>
</organism>
<dbReference type="Pfam" id="PF14864">
    <property type="entry name" value="Alkyl_sulf_C"/>
    <property type="match status" value="1"/>
</dbReference>
<comment type="similarity">
    <text evidence="4">Belongs to the metallo-beta-lactamase superfamily. Type III sulfatase family.</text>
</comment>
<proteinExistence type="inferred from homology"/>
<dbReference type="Proteomes" id="UP001329151">
    <property type="component" value="Chromosome"/>
</dbReference>
<dbReference type="GO" id="GO:0018741">
    <property type="term" value="F:linear primary-alkylsulfatase activity"/>
    <property type="evidence" value="ECO:0007669"/>
    <property type="project" value="InterPro"/>
</dbReference>
<dbReference type="FunFam" id="3.60.15.30:FF:000001">
    <property type="entry name" value="Alkyl/aryl-sulfatase BDS1"/>
    <property type="match status" value="1"/>
</dbReference>
<dbReference type="SMART" id="SM00849">
    <property type="entry name" value="Lactamase_B"/>
    <property type="match status" value="1"/>
</dbReference>
<evidence type="ECO:0000313" key="8">
    <source>
        <dbReference type="Proteomes" id="UP001329151"/>
    </source>
</evidence>
<keyword evidence="2" id="KW-0378">Hydrolase</keyword>
<dbReference type="RefSeq" id="WP_130555773.1">
    <property type="nucleotide sequence ID" value="NZ_AP028947.1"/>
</dbReference>
<dbReference type="GO" id="GO:0018909">
    <property type="term" value="P:dodecyl sulfate metabolic process"/>
    <property type="evidence" value="ECO:0007669"/>
    <property type="project" value="InterPro"/>
</dbReference>
<evidence type="ECO:0000256" key="2">
    <source>
        <dbReference type="ARBA" id="ARBA00022801"/>
    </source>
</evidence>
<reference evidence="7 8" key="1">
    <citation type="submission" date="2023-10" db="EMBL/GenBank/DDBJ databases">
        <title>Complete Genome Sequence of Limnobacter thiooxidans CS-K2T, Isolated from freshwater lake sediments in Bavaria, Germany.</title>
        <authorList>
            <person name="Naruki M."/>
            <person name="Watanabe A."/>
            <person name="Warashina T."/>
            <person name="Morita T."/>
            <person name="Arakawa K."/>
        </authorList>
    </citation>
    <scope>NUCLEOTIDE SEQUENCE [LARGE SCALE GENOMIC DNA]</scope>
    <source>
        <strain evidence="7 8">CS-K2</strain>
    </source>
</reference>
<evidence type="ECO:0000256" key="5">
    <source>
        <dbReference type="SAM" id="SignalP"/>
    </source>
</evidence>
<feature type="chain" id="PRO_5046764490" evidence="5">
    <location>
        <begin position="25"/>
        <end position="658"/>
    </location>
</feature>
<dbReference type="InterPro" id="IPR052195">
    <property type="entry name" value="Bact_Alkyl/Aryl-Sulfatase"/>
</dbReference>
<evidence type="ECO:0000256" key="4">
    <source>
        <dbReference type="ARBA" id="ARBA00033751"/>
    </source>
</evidence>
<dbReference type="InterPro" id="IPR001279">
    <property type="entry name" value="Metallo-B-lactamas"/>
</dbReference>
<protein>
    <submittedName>
        <fullName evidence="7">Alkyl sulfatase dimerization domain-containing protein</fullName>
    </submittedName>
</protein>
<feature type="domain" description="Metallo-beta-lactamase" evidence="6">
    <location>
        <begin position="130"/>
        <end position="351"/>
    </location>
</feature>
<dbReference type="InterPro" id="IPR036527">
    <property type="entry name" value="SCP2_sterol-bd_dom_sf"/>
</dbReference>
<accession>A0AA86M8W6</accession>
<dbReference type="Gene3D" id="3.60.15.30">
    <property type="entry name" value="Metallo-beta-lactamase domain"/>
    <property type="match status" value="1"/>
</dbReference>
<dbReference type="Gene3D" id="3.30.1050.10">
    <property type="entry name" value="SCP2 sterol-binding domain"/>
    <property type="match status" value="1"/>
</dbReference>
<keyword evidence="1" id="KW-0479">Metal-binding</keyword>
<dbReference type="PANTHER" id="PTHR43223">
    <property type="entry name" value="ALKYL/ARYL-SULFATASE"/>
    <property type="match status" value="1"/>
</dbReference>
<feature type="signal peptide" evidence="5">
    <location>
        <begin position="1"/>
        <end position="24"/>
    </location>
</feature>
<evidence type="ECO:0000259" key="6">
    <source>
        <dbReference type="SMART" id="SM00849"/>
    </source>
</evidence>
<dbReference type="Pfam" id="PF00753">
    <property type="entry name" value="Lactamase_B"/>
    <property type="match status" value="1"/>
</dbReference>
<dbReference type="CDD" id="cd07710">
    <property type="entry name" value="arylsulfatase_Sdsa1-like_MBL-fold"/>
    <property type="match status" value="1"/>
</dbReference>
<keyword evidence="5" id="KW-0732">Signal</keyword>
<evidence type="ECO:0000256" key="1">
    <source>
        <dbReference type="ARBA" id="ARBA00022723"/>
    </source>
</evidence>
<dbReference type="KEGG" id="lto:RGQ30_22900"/>
<keyword evidence="3" id="KW-0862">Zinc</keyword>
<dbReference type="PROSITE" id="PS51257">
    <property type="entry name" value="PROKAR_LIPOPROTEIN"/>
    <property type="match status" value="1"/>
</dbReference>
<dbReference type="AlphaFoldDB" id="A0AA86M8W6"/>